<dbReference type="GO" id="GO:0015833">
    <property type="term" value="P:peptide transport"/>
    <property type="evidence" value="ECO:0007669"/>
    <property type="project" value="TreeGrafter"/>
</dbReference>
<protein>
    <submittedName>
        <fullName evidence="3">ABC transporter substrate-binding protein</fullName>
    </submittedName>
</protein>
<dbReference type="InterPro" id="IPR030678">
    <property type="entry name" value="Peptide/Ni-bd"/>
</dbReference>
<proteinExistence type="predicted"/>
<dbReference type="RefSeq" id="WP_368653852.1">
    <property type="nucleotide sequence ID" value="NZ_CP162599.1"/>
</dbReference>
<dbReference type="PANTHER" id="PTHR30290:SF38">
    <property type="entry name" value="D,D-DIPEPTIDE-BINDING PERIPLASMIC PROTEIN DDPA-RELATED"/>
    <property type="match status" value="1"/>
</dbReference>
<feature type="domain" description="Solute-binding protein family 5" evidence="2">
    <location>
        <begin position="88"/>
        <end position="449"/>
    </location>
</feature>
<dbReference type="Pfam" id="PF00496">
    <property type="entry name" value="SBP_bac_5"/>
    <property type="match status" value="1"/>
</dbReference>
<dbReference type="InterPro" id="IPR000914">
    <property type="entry name" value="SBP_5_dom"/>
</dbReference>
<accession>A0AB39HR32</accession>
<evidence type="ECO:0000259" key="2">
    <source>
        <dbReference type="Pfam" id="PF00496"/>
    </source>
</evidence>
<name>A0AB39HR32_9BACI</name>
<gene>
    <name evidence="3" type="ORF">AB4Y30_02030</name>
</gene>
<dbReference type="EMBL" id="CP162599">
    <property type="protein sequence ID" value="XDK33169.1"/>
    <property type="molecule type" value="Genomic_DNA"/>
</dbReference>
<evidence type="ECO:0000313" key="3">
    <source>
        <dbReference type="EMBL" id="XDK33169.1"/>
    </source>
</evidence>
<evidence type="ECO:0000256" key="1">
    <source>
        <dbReference type="ARBA" id="ARBA00022729"/>
    </source>
</evidence>
<dbReference type="PANTHER" id="PTHR30290">
    <property type="entry name" value="PERIPLASMIC BINDING COMPONENT OF ABC TRANSPORTER"/>
    <property type="match status" value="1"/>
</dbReference>
<keyword evidence="1" id="KW-0732">Signal</keyword>
<dbReference type="GO" id="GO:0042597">
    <property type="term" value="C:periplasmic space"/>
    <property type="evidence" value="ECO:0007669"/>
    <property type="project" value="UniProtKB-ARBA"/>
</dbReference>
<dbReference type="SUPFAM" id="SSF53850">
    <property type="entry name" value="Periplasmic binding protein-like II"/>
    <property type="match status" value="1"/>
</dbReference>
<dbReference type="Gene3D" id="3.90.76.10">
    <property type="entry name" value="Dipeptide-binding Protein, Domain 1"/>
    <property type="match status" value="1"/>
</dbReference>
<dbReference type="InterPro" id="IPR039424">
    <property type="entry name" value="SBP_5"/>
</dbReference>
<dbReference type="PROSITE" id="PS51257">
    <property type="entry name" value="PROKAR_LIPOPROTEIN"/>
    <property type="match status" value="1"/>
</dbReference>
<dbReference type="GO" id="GO:1904680">
    <property type="term" value="F:peptide transmembrane transporter activity"/>
    <property type="evidence" value="ECO:0007669"/>
    <property type="project" value="TreeGrafter"/>
</dbReference>
<dbReference type="GO" id="GO:0043190">
    <property type="term" value="C:ATP-binding cassette (ABC) transporter complex"/>
    <property type="evidence" value="ECO:0007669"/>
    <property type="project" value="InterPro"/>
</dbReference>
<dbReference type="Gene3D" id="3.40.190.10">
    <property type="entry name" value="Periplasmic binding protein-like II"/>
    <property type="match status" value="1"/>
</dbReference>
<dbReference type="CDD" id="cd08502">
    <property type="entry name" value="PBP2_NikA_DppA_OppA_like_16"/>
    <property type="match status" value="1"/>
</dbReference>
<dbReference type="AlphaFoldDB" id="A0AB39HR32"/>
<reference evidence="3" key="1">
    <citation type="submission" date="2024-07" db="EMBL/GenBank/DDBJ databases">
        <title>Halotolerant mesophilic bacterium Ornithinibacillus sp. 4-3, sp. nov., isolated from soil.</title>
        <authorList>
            <person name="Sidarenka A.V."/>
            <person name="Guliayeva D.E."/>
            <person name="Leanovich S.I."/>
            <person name="Hileuskaya K.S."/>
            <person name="Akhremchuk A.E."/>
            <person name="Sikolenko M.A."/>
            <person name="Valentovich L.N."/>
        </authorList>
    </citation>
    <scope>NUCLEOTIDE SEQUENCE</scope>
    <source>
        <strain evidence="3">4-3</strain>
    </source>
</reference>
<organism evidence="3">
    <name type="scientific">Ornithinibacillus sp. 4-3</name>
    <dbReference type="NCBI Taxonomy" id="3231488"/>
    <lineage>
        <taxon>Bacteria</taxon>
        <taxon>Bacillati</taxon>
        <taxon>Bacillota</taxon>
        <taxon>Bacilli</taxon>
        <taxon>Bacillales</taxon>
        <taxon>Bacillaceae</taxon>
        <taxon>Ornithinibacillus</taxon>
    </lineage>
</organism>
<dbReference type="PIRSF" id="PIRSF002741">
    <property type="entry name" value="MppA"/>
    <property type="match status" value="1"/>
</dbReference>
<dbReference type="Gene3D" id="3.10.105.10">
    <property type="entry name" value="Dipeptide-binding Protein, Domain 3"/>
    <property type="match status" value="1"/>
</dbReference>
<sequence length="528" mass="59513">MNSLKIVVFLVISLLLITLFGCSGKTTETTENDNEKEEVTNQGGELKIAYASQPPSLDPHISGAGATIDPTMGLIFETLLTLDSEYSPEPMLAESYEQSDDGKTITFHLRKGVLFHNGKEMTSEDVVASMNRWKDEVGSGGQFTEATFEAADDYTVVLKLPEPLSVAFDRLASSGAGYAAIMPKEVIEGAGETGVEEIIGTGPYQFNEWKRDQHIHLTRFDDYQARSEPADGLAGKKEALLDDIYFQFVPDSQTRLAGMMSGEYDMVWQLPYAGDDQLESDPDIQVTPYSAASLNVYFNKKEGLFQDVNARKAVATALNMDDILAATFSNPEDYTLDHTMMMSHLSKQWYSDIGKENYNQNDLEKAKQLLSETDYNGEEIVFVVDRDFEIHYNTGVVIQDQLEKIGMNIKLEVYDWPTALEKHRDENAYDMFVIGDIVVPEPSSNLYLLEDYPGWTNSPELKEIISEFRSQTSREAAQEAYDDLQTWFWDYMPVVKVGDYKLRNAAHTKVKNIQFNNRPVLWNVSISE</sequence>